<keyword evidence="7" id="KW-0408">Iron</keyword>
<dbReference type="PROSITE" id="PS51404">
    <property type="entry name" value="DYP_PEROXIDASE"/>
    <property type="match status" value="1"/>
</dbReference>
<dbReference type="PANTHER" id="PTHR30521:SF4">
    <property type="entry name" value="DEFERROCHELATASE"/>
    <property type="match status" value="1"/>
</dbReference>
<keyword evidence="5" id="KW-0732">Signal</keyword>
<comment type="cofactor">
    <cofactor evidence="1">
        <name>heme b</name>
        <dbReference type="ChEBI" id="CHEBI:60344"/>
    </cofactor>
</comment>
<evidence type="ECO:0000256" key="6">
    <source>
        <dbReference type="ARBA" id="ARBA00023002"/>
    </source>
</evidence>
<dbReference type="NCBIfam" id="TIGR01413">
    <property type="entry name" value="Dyp_perox_fam"/>
    <property type="match status" value="1"/>
</dbReference>
<gene>
    <name evidence="10" type="ORF">DK427_02085</name>
</gene>
<dbReference type="SUPFAM" id="SSF54909">
    <property type="entry name" value="Dimeric alpha+beta barrel"/>
    <property type="match status" value="1"/>
</dbReference>
<evidence type="ECO:0000256" key="8">
    <source>
        <dbReference type="SAM" id="MobiDB-lite"/>
    </source>
</evidence>
<keyword evidence="2" id="KW-0575">Peroxidase</keyword>
<dbReference type="KEGG" id="meti:DK427_02085"/>
<dbReference type="Pfam" id="PF20628">
    <property type="entry name" value="Dyp_perox_C"/>
    <property type="match status" value="1"/>
</dbReference>
<feature type="region of interest" description="Disordered" evidence="8">
    <location>
        <begin position="207"/>
        <end position="230"/>
    </location>
</feature>
<evidence type="ECO:0000313" key="10">
    <source>
        <dbReference type="EMBL" id="AWN34673.1"/>
    </source>
</evidence>
<dbReference type="GO" id="GO:0046872">
    <property type="term" value="F:metal ion binding"/>
    <property type="evidence" value="ECO:0007669"/>
    <property type="project" value="UniProtKB-KW"/>
</dbReference>
<feature type="domain" description="Dyp-type peroxidase C-terminal" evidence="9">
    <location>
        <begin position="399"/>
        <end position="455"/>
    </location>
</feature>
<evidence type="ECO:0000256" key="2">
    <source>
        <dbReference type="ARBA" id="ARBA00022559"/>
    </source>
</evidence>
<dbReference type="AlphaFoldDB" id="A0A2U8VM40"/>
<dbReference type="EMBL" id="CP029551">
    <property type="protein sequence ID" value="AWN34673.1"/>
    <property type="molecule type" value="Genomic_DNA"/>
</dbReference>
<keyword evidence="3" id="KW-0349">Heme</keyword>
<dbReference type="InterPro" id="IPR011008">
    <property type="entry name" value="Dimeric_a/b-barrel"/>
</dbReference>
<keyword evidence="4" id="KW-0479">Metal-binding</keyword>
<name>A0A2U8VM40_9HYPH</name>
<dbReference type="GO" id="GO:0004601">
    <property type="term" value="F:peroxidase activity"/>
    <property type="evidence" value="ECO:0007669"/>
    <property type="project" value="UniProtKB-KW"/>
</dbReference>
<evidence type="ECO:0000256" key="1">
    <source>
        <dbReference type="ARBA" id="ARBA00001970"/>
    </source>
</evidence>
<proteinExistence type="predicted"/>
<dbReference type="InterPro" id="IPR006314">
    <property type="entry name" value="Dyp_peroxidase"/>
</dbReference>
<reference evidence="10 11" key="1">
    <citation type="submission" date="2018-05" db="EMBL/GenBank/DDBJ databases">
        <title>Complete Genome Sequence of Methylobacterium sp. 17Sr1-43.</title>
        <authorList>
            <person name="Srinivasan S."/>
        </authorList>
    </citation>
    <scope>NUCLEOTIDE SEQUENCE [LARGE SCALE GENOMIC DNA]</scope>
    <source>
        <strain evidence="10 11">17Sr1-43</strain>
    </source>
</reference>
<keyword evidence="6" id="KW-0560">Oxidoreductase</keyword>
<organism evidence="10 11">
    <name type="scientific">Methylobacterium radiodurans</name>
    <dbReference type="NCBI Taxonomy" id="2202828"/>
    <lineage>
        <taxon>Bacteria</taxon>
        <taxon>Pseudomonadati</taxon>
        <taxon>Pseudomonadota</taxon>
        <taxon>Alphaproteobacteria</taxon>
        <taxon>Hyphomicrobiales</taxon>
        <taxon>Methylobacteriaceae</taxon>
        <taxon>Methylobacterium</taxon>
    </lineage>
</organism>
<evidence type="ECO:0000256" key="3">
    <source>
        <dbReference type="ARBA" id="ARBA00022617"/>
    </source>
</evidence>
<dbReference type="RefSeq" id="WP_109949810.1">
    <property type="nucleotide sequence ID" value="NZ_CP029551.1"/>
</dbReference>
<dbReference type="GO" id="GO:0020037">
    <property type="term" value="F:heme binding"/>
    <property type="evidence" value="ECO:0007669"/>
    <property type="project" value="InterPro"/>
</dbReference>
<keyword evidence="11" id="KW-1185">Reference proteome</keyword>
<evidence type="ECO:0000256" key="4">
    <source>
        <dbReference type="ARBA" id="ARBA00022723"/>
    </source>
</evidence>
<dbReference type="InterPro" id="IPR048328">
    <property type="entry name" value="Dyp_perox_C"/>
</dbReference>
<evidence type="ECO:0000259" key="9">
    <source>
        <dbReference type="Pfam" id="PF20628"/>
    </source>
</evidence>
<dbReference type="GO" id="GO:0005829">
    <property type="term" value="C:cytosol"/>
    <property type="evidence" value="ECO:0007669"/>
    <property type="project" value="TreeGrafter"/>
</dbReference>
<dbReference type="PANTHER" id="PTHR30521">
    <property type="entry name" value="DEFERROCHELATASE/PEROXIDASE"/>
    <property type="match status" value="1"/>
</dbReference>
<sequence length="526" mass="55715">MSDPILPGAGIQANIAPGFRLPFQRIVAVGADTRQAQEIVRRLLPRVTAASEAAAYHGRRIEKAKELRVFGKESFRLADGAPLQWLNVAIGAEPLAGAGFDGPARLDRSFALGLAKRSSLLGDPSAPGTPGHRDGWVVGAPSAPIALLLILGSDDPEALAGFVAAVEADCRAAGAAILHTDAGERLENDIEHFGFRDGISQPGLRGRLSADSDDLLTPRRLPPDGASDGPEFSAPGEVLLWPGEFIFGYPGQDAHDFRRPAAEPAVDPFMDGGSYLVFRRLRQHVGTFRQATQALAADLRKAAAFADVTDAWLRSRLVGRWPSGAPILLYPDADPGEPPGSLGAFNHFGFREPMPAVTTTAGEPIPPAPSDPAGLVCPLHAHIRKVNPRDLGTNLGPPSQTQKLRLLRRGIPYGPPIADDATGEDGVDRGLLFLSYQRSIREQFEKLAQDWMNSDIKPEADGGHDVLVGQAPTSRSGRTAAFRASATAAPVRVATLADWITPTGGGYFFAPSIAALAAFAGIRAEV</sequence>
<evidence type="ECO:0000313" key="11">
    <source>
        <dbReference type="Proteomes" id="UP000246058"/>
    </source>
</evidence>
<evidence type="ECO:0000256" key="7">
    <source>
        <dbReference type="ARBA" id="ARBA00023004"/>
    </source>
</evidence>
<dbReference type="Proteomes" id="UP000246058">
    <property type="component" value="Chromosome"/>
</dbReference>
<accession>A0A2U8VM40</accession>
<dbReference type="OrthoDB" id="236246at2"/>
<evidence type="ECO:0000256" key="5">
    <source>
        <dbReference type="ARBA" id="ARBA00022729"/>
    </source>
</evidence>
<protein>
    <recommendedName>
        <fullName evidence="9">Dyp-type peroxidase C-terminal domain-containing protein</fullName>
    </recommendedName>
</protein>